<evidence type="ECO:0000259" key="7">
    <source>
        <dbReference type="Pfam" id="PF02771"/>
    </source>
</evidence>
<dbReference type="SUPFAM" id="SSF47203">
    <property type="entry name" value="Acyl-CoA dehydrogenase C-terminal domain-like"/>
    <property type="match status" value="1"/>
</dbReference>
<dbReference type="InterPro" id="IPR037069">
    <property type="entry name" value="AcylCoA_DH/ox_N_sf"/>
</dbReference>
<evidence type="ECO:0000256" key="3">
    <source>
        <dbReference type="ARBA" id="ARBA00022630"/>
    </source>
</evidence>
<dbReference type="Gene3D" id="1.10.540.10">
    <property type="entry name" value="Acyl-CoA dehydrogenase/oxidase, N-terminal domain"/>
    <property type="match status" value="1"/>
</dbReference>
<gene>
    <name evidence="8" type="ORF">GCM10009676_05530</name>
</gene>
<organism evidence="8 9">
    <name type="scientific">Prauserella halophila</name>
    <dbReference type="NCBI Taxonomy" id="185641"/>
    <lineage>
        <taxon>Bacteria</taxon>
        <taxon>Bacillati</taxon>
        <taxon>Actinomycetota</taxon>
        <taxon>Actinomycetes</taxon>
        <taxon>Pseudonocardiales</taxon>
        <taxon>Pseudonocardiaceae</taxon>
        <taxon>Prauserella</taxon>
    </lineage>
</organism>
<dbReference type="EMBL" id="BAAALN010000002">
    <property type="protein sequence ID" value="GAA1226417.1"/>
    <property type="molecule type" value="Genomic_DNA"/>
</dbReference>
<dbReference type="InterPro" id="IPR009075">
    <property type="entry name" value="AcylCo_DH/oxidase_C"/>
</dbReference>
<keyword evidence="5" id="KW-0560">Oxidoreductase</keyword>
<dbReference type="SUPFAM" id="SSF56645">
    <property type="entry name" value="Acyl-CoA dehydrogenase NM domain-like"/>
    <property type="match status" value="1"/>
</dbReference>
<dbReference type="Pfam" id="PF02771">
    <property type="entry name" value="Acyl-CoA_dh_N"/>
    <property type="match status" value="1"/>
</dbReference>
<reference evidence="8 9" key="1">
    <citation type="journal article" date="2019" name="Int. J. Syst. Evol. Microbiol.">
        <title>The Global Catalogue of Microorganisms (GCM) 10K type strain sequencing project: providing services to taxonomists for standard genome sequencing and annotation.</title>
        <authorList>
            <consortium name="The Broad Institute Genomics Platform"/>
            <consortium name="The Broad Institute Genome Sequencing Center for Infectious Disease"/>
            <person name="Wu L."/>
            <person name="Ma J."/>
        </authorList>
    </citation>
    <scope>NUCLEOTIDE SEQUENCE [LARGE SCALE GENOMIC DNA]</scope>
    <source>
        <strain evidence="8 9">JCM 13023</strain>
    </source>
</reference>
<comment type="caution">
    <text evidence="8">The sequence shown here is derived from an EMBL/GenBank/DDBJ whole genome shotgun (WGS) entry which is preliminary data.</text>
</comment>
<dbReference type="Gene3D" id="2.40.110.10">
    <property type="entry name" value="Butyryl-CoA Dehydrogenase, subunit A, domain 2"/>
    <property type="match status" value="1"/>
</dbReference>
<dbReference type="Gene3D" id="1.20.140.10">
    <property type="entry name" value="Butyryl-CoA Dehydrogenase, subunit A, domain 3"/>
    <property type="match status" value="1"/>
</dbReference>
<keyword evidence="4" id="KW-0274">FAD</keyword>
<evidence type="ECO:0000313" key="9">
    <source>
        <dbReference type="Proteomes" id="UP001500653"/>
    </source>
</evidence>
<dbReference type="CDD" id="cd00567">
    <property type="entry name" value="ACAD"/>
    <property type="match status" value="1"/>
</dbReference>
<dbReference type="PANTHER" id="PTHR43884:SF20">
    <property type="entry name" value="ACYL-COA DEHYDROGENASE FADE28"/>
    <property type="match status" value="1"/>
</dbReference>
<dbReference type="RefSeq" id="WP_308292262.1">
    <property type="nucleotide sequence ID" value="NZ_BAAALN010000002.1"/>
</dbReference>
<keyword evidence="9" id="KW-1185">Reference proteome</keyword>
<dbReference type="InterPro" id="IPR036250">
    <property type="entry name" value="AcylCo_DH-like_C"/>
</dbReference>
<evidence type="ECO:0000256" key="5">
    <source>
        <dbReference type="ARBA" id="ARBA00023002"/>
    </source>
</evidence>
<evidence type="ECO:0000313" key="8">
    <source>
        <dbReference type="EMBL" id="GAA1226417.1"/>
    </source>
</evidence>
<evidence type="ECO:0000256" key="1">
    <source>
        <dbReference type="ARBA" id="ARBA00001974"/>
    </source>
</evidence>
<feature type="domain" description="Acyl-CoA dehydrogenase/oxidase N-terminal" evidence="7">
    <location>
        <begin position="8"/>
        <end position="121"/>
    </location>
</feature>
<evidence type="ECO:0000256" key="2">
    <source>
        <dbReference type="ARBA" id="ARBA00009347"/>
    </source>
</evidence>
<sequence length="368" mass="38460">MTMQFGLTEEQQELMTAVRTLVQRRAADRDLRSVVADGSGYDDDLWRAVTEQIGAAALAVPEEYGGGGFTSLETHLVLEVLGAALTPSPLLGSGVLATQALLLAAAPADCARLLPAMATGERIAALAWADTAGRWRLDGSDVHAAAPGEGWRLSGSARLVLDGAAADVVLVVATTPTGAGLFEVAPDAAGLTRTPTPALDPTLRFATVEFDDVPATALSLDAGAALAQLWSRAAVAVTALQVGGAQRALDDTVAHLKERTQFGRPLGSFQALKHRVADVLVSVETARSISWAAAWAAARNAPDLTTEAARAKAWCSEAFSHAAGEMVQLHGGIGITWEHDAQLYFKRAHATSHLFGSADEHLRVLAPI</sequence>
<dbReference type="Proteomes" id="UP001500653">
    <property type="component" value="Unassembled WGS sequence"/>
</dbReference>
<dbReference type="InterPro" id="IPR046373">
    <property type="entry name" value="Acyl-CoA_Oxase/DH_mid-dom_sf"/>
</dbReference>
<evidence type="ECO:0000259" key="6">
    <source>
        <dbReference type="Pfam" id="PF00441"/>
    </source>
</evidence>
<protein>
    <submittedName>
        <fullName evidence="8">Acyl-CoA dehydrogenase family protein</fullName>
    </submittedName>
</protein>
<dbReference type="InterPro" id="IPR013786">
    <property type="entry name" value="AcylCoA_DH/ox_N"/>
</dbReference>
<comment type="cofactor">
    <cofactor evidence="1">
        <name>FAD</name>
        <dbReference type="ChEBI" id="CHEBI:57692"/>
    </cofactor>
</comment>
<keyword evidence="3" id="KW-0285">Flavoprotein</keyword>
<accession>A0ABN1VX75</accession>
<comment type="similarity">
    <text evidence="2">Belongs to the acyl-CoA dehydrogenase family.</text>
</comment>
<name>A0ABN1VX75_9PSEU</name>
<proteinExistence type="inferred from homology"/>
<feature type="domain" description="Acyl-CoA dehydrogenase/oxidase C-terminal" evidence="6">
    <location>
        <begin position="235"/>
        <end position="366"/>
    </location>
</feature>
<dbReference type="Pfam" id="PF00441">
    <property type="entry name" value="Acyl-CoA_dh_1"/>
    <property type="match status" value="1"/>
</dbReference>
<dbReference type="PANTHER" id="PTHR43884">
    <property type="entry name" value="ACYL-COA DEHYDROGENASE"/>
    <property type="match status" value="1"/>
</dbReference>
<dbReference type="InterPro" id="IPR009100">
    <property type="entry name" value="AcylCoA_DH/oxidase_NM_dom_sf"/>
</dbReference>
<evidence type="ECO:0000256" key="4">
    <source>
        <dbReference type="ARBA" id="ARBA00022827"/>
    </source>
</evidence>